<gene>
    <name evidence="1" type="ORF">R1flu_003611</name>
</gene>
<protein>
    <submittedName>
        <fullName evidence="1">Uncharacterized protein</fullName>
    </submittedName>
</protein>
<organism evidence="1 2">
    <name type="scientific">Riccia fluitans</name>
    <dbReference type="NCBI Taxonomy" id="41844"/>
    <lineage>
        <taxon>Eukaryota</taxon>
        <taxon>Viridiplantae</taxon>
        <taxon>Streptophyta</taxon>
        <taxon>Embryophyta</taxon>
        <taxon>Marchantiophyta</taxon>
        <taxon>Marchantiopsida</taxon>
        <taxon>Marchantiidae</taxon>
        <taxon>Marchantiales</taxon>
        <taxon>Ricciaceae</taxon>
        <taxon>Riccia</taxon>
    </lineage>
</organism>
<dbReference type="EMBL" id="JBHFFA010000006">
    <property type="protein sequence ID" value="KAL2623406.1"/>
    <property type="molecule type" value="Genomic_DNA"/>
</dbReference>
<accession>A0ABD1Y9H6</accession>
<dbReference type="Proteomes" id="UP001605036">
    <property type="component" value="Unassembled WGS sequence"/>
</dbReference>
<dbReference type="AlphaFoldDB" id="A0ABD1Y9H6"/>
<proteinExistence type="predicted"/>
<reference evidence="1 2" key="1">
    <citation type="submission" date="2024-09" db="EMBL/GenBank/DDBJ databases">
        <title>Chromosome-scale assembly of Riccia fluitans.</title>
        <authorList>
            <person name="Paukszto L."/>
            <person name="Sawicki J."/>
            <person name="Karawczyk K."/>
            <person name="Piernik-Szablinska J."/>
            <person name="Szczecinska M."/>
            <person name="Mazdziarz M."/>
        </authorList>
    </citation>
    <scope>NUCLEOTIDE SEQUENCE [LARGE SCALE GENOMIC DNA]</scope>
    <source>
        <strain evidence="1">Rf_01</strain>
        <tissue evidence="1">Aerial parts of the thallus</tissue>
    </source>
</reference>
<evidence type="ECO:0000313" key="2">
    <source>
        <dbReference type="Proteomes" id="UP001605036"/>
    </source>
</evidence>
<evidence type="ECO:0000313" key="1">
    <source>
        <dbReference type="EMBL" id="KAL2623406.1"/>
    </source>
</evidence>
<keyword evidence="2" id="KW-1185">Reference proteome</keyword>
<sequence length="158" mass="17497">MPMQFRFRRLPCCFCQDSPTVSHGSCGVFYPSAECEDRVWVNAGPTGLLSKAGVGYVVFAYVGRCPVANTARGQLSQWPIGCLEGRSAGDMCPRLERPVRPVFPEHGYGVHAAKVAGEGVLEERRSVPVVDQTPRFYPTFNMLSLTFFLVQTCLSRLF</sequence>
<name>A0ABD1Y9H6_9MARC</name>
<comment type="caution">
    <text evidence="1">The sequence shown here is derived from an EMBL/GenBank/DDBJ whole genome shotgun (WGS) entry which is preliminary data.</text>
</comment>